<dbReference type="Pfam" id="PF02518">
    <property type="entry name" value="HATPase_c"/>
    <property type="match status" value="1"/>
</dbReference>
<protein>
    <submittedName>
        <fullName evidence="2">PAS domain S-box</fullName>
    </submittedName>
</protein>
<proteinExistence type="predicted"/>
<reference evidence="3" key="1">
    <citation type="submission" date="2018-03" db="EMBL/GenBank/DDBJ databases">
        <authorList>
            <person name="Zecchin S."/>
        </authorList>
    </citation>
    <scope>NUCLEOTIDE SEQUENCE [LARGE SCALE GENOMIC DNA]</scope>
</reference>
<gene>
    <name evidence="2" type="ORF">NBG4_110027</name>
</gene>
<dbReference type="InterPro" id="IPR003594">
    <property type="entry name" value="HATPase_dom"/>
</dbReference>
<dbReference type="PANTHER" id="PTHR43065:SF23">
    <property type="entry name" value="SENSOR HISTIDINE KINASE PDTAS"/>
    <property type="match status" value="1"/>
</dbReference>
<evidence type="ECO:0000259" key="1">
    <source>
        <dbReference type="SMART" id="SM00387"/>
    </source>
</evidence>
<dbReference type="SMART" id="SM00387">
    <property type="entry name" value="HATPase_c"/>
    <property type="match status" value="1"/>
</dbReference>
<evidence type="ECO:0000313" key="3">
    <source>
        <dbReference type="Proteomes" id="UP000245125"/>
    </source>
</evidence>
<feature type="domain" description="Histidine kinase/HSP90-like ATPase" evidence="1">
    <location>
        <begin position="55"/>
        <end position="159"/>
    </location>
</feature>
<dbReference type="Gene3D" id="3.30.565.10">
    <property type="entry name" value="Histidine kinase-like ATPase, C-terminal domain"/>
    <property type="match status" value="1"/>
</dbReference>
<keyword evidence="3" id="KW-1185">Reference proteome</keyword>
<sequence>MAFVHEKLYLSKNLSKIDFNDYLTTLISNLYRSYSVSPARVVLRLDVEDVFLGIDTAIPCGLVVDELITNSLKYAFPGERKGEAHVMLRKAGEDEKRERLYELTVEDNGVGIPREVDMGGANTLGLYLVSTLVEHQLRGYIDLKREGGTKFFIRLKELKYKGRI</sequence>
<dbReference type="Pfam" id="PF07568">
    <property type="entry name" value="HisKA_2"/>
    <property type="match status" value="1"/>
</dbReference>
<dbReference type="SUPFAM" id="SSF55874">
    <property type="entry name" value="ATPase domain of HSP90 chaperone/DNA topoisomerase II/histidine kinase"/>
    <property type="match status" value="1"/>
</dbReference>
<dbReference type="Proteomes" id="UP000245125">
    <property type="component" value="Unassembled WGS sequence"/>
</dbReference>
<accession>A0A2U3QEB6</accession>
<dbReference type="AlphaFoldDB" id="A0A2U3QEB6"/>
<evidence type="ECO:0000313" key="2">
    <source>
        <dbReference type="EMBL" id="SPP99724.1"/>
    </source>
</evidence>
<dbReference type="OrthoDB" id="9758522at2"/>
<dbReference type="PANTHER" id="PTHR43065">
    <property type="entry name" value="SENSOR HISTIDINE KINASE"/>
    <property type="match status" value="1"/>
</dbReference>
<dbReference type="InterPro" id="IPR011495">
    <property type="entry name" value="Sig_transdc_His_kin_sub2_dim/P"/>
</dbReference>
<organism evidence="2 3">
    <name type="scientific">Candidatus Sulfobium mesophilum</name>
    <dbReference type="NCBI Taxonomy" id="2016548"/>
    <lineage>
        <taxon>Bacteria</taxon>
        <taxon>Pseudomonadati</taxon>
        <taxon>Nitrospirota</taxon>
        <taxon>Nitrospiria</taxon>
        <taxon>Nitrospirales</taxon>
        <taxon>Nitrospiraceae</taxon>
        <taxon>Candidatus Sulfobium</taxon>
    </lineage>
</organism>
<dbReference type="EMBL" id="OUUY01000013">
    <property type="protein sequence ID" value="SPP99724.1"/>
    <property type="molecule type" value="Genomic_DNA"/>
</dbReference>
<dbReference type="InterPro" id="IPR036890">
    <property type="entry name" value="HATPase_C_sf"/>
</dbReference>
<name>A0A2U3QEB6_9BACT</name>